<dbReference type="InterPro" id="IPR006135">
    <property type="entry name" value="T3SS_substrate_exporter"/>
</dbReference>
<evidence type="ECO:0000313" key="5">
    <source>
        <dbReference type="Proteomes" id="UP000603912"/>
    </source>
</evidence>
<evidence type="ECO:0000256" key="3">
    <source>
        <dbReference type="SAM" id="Phobius"/>
    </source>
</evidence>
<dbReference type="EMBL" id="BMES01000003">
    <property type="protein sequence ID" value="GGH32027.1"/>
    <property type="molecule type" value="Genomic_DNA"/>
</dbReference>
<sequence length="346" mass="36898">MAGGSEEKTLPATSRKLEESRRKGQVASSSDFVEMAVLLAGLAYVVSQGHVFLRQALTWFDFATKAIRHPHALAAGSVQRMGMDLLASLAPLLVIVAGAGVLANIGHKRGLVVSAEPLKPDLQRISISAGFGRIFSARSATEFGITLLRCGIWFVAAGIAVWAVLPTVFNAATCGAPCVLQSGYDLLKTLLLIAVVILMVAGALDLPLQTAFFLKEMRMSHSEVKQEMKQMMGAPEVRNRRREAHQEAARGVGSLGQANVMVVSAAYAVALWYDRNEQPVPIVMAKGRGPNADRMIEAAGRLGVPVESDPDLAVALYESGGVGALVPQRCFDAVAALLLRTNTLRL</sequence>
<feature type="transmembrane region" description="Helical" evidence="3">
    <location>
        <begin position="190"/>
        <end position="214"/>
    </location>
</feature>
<proteinExistence type="inferred from homology"/>
<evidence type="ECO:0000313" key="4">
    <source>
        <dbReference type="EMBL" id="GGH32027.1"/>
    </source>
</evidence>
<dbReference type="InterPro" id="IPR029025">
    <property type="entry name" value="T3SS_substrate_exporter_C"/>
</dbReference>
<dbReference type="Pfam" id="PF01312">
    <property type="entry name" value="Bac_export_2"/>
    <property type="match status" value="1"/>
</dbReference>
<dbReference type="AlphaFoldDB" id="A0A917IBH1"/>
<dbReference type="Proteomes" id="UP000603912">
    <property type="component" value="Unassembled WGS sequence"/>
</dbReference>
<name>A0A917IBH1_9HYPH</name>
<gene>
    <name evidence="4" type="primary">rhcU</name>
    <name evidence="4" type="ORF">GCM10007036_43620</name>
</gene>
<comment type="similarity">
    <text evidence="1">Belongs to the type III secretion exporter family.</text>
</comment>
<dbReference type="Gene3D" id="3.40.1690.10">
    <property type="entry name" value="secretion proteins EscU"/>
    <property type="match status" value="1"/>
</dbReference>
<dbReference type="PANTHER" id="PTHR30531:SF14">
    <property type="entry name" value="SURFACE PRESENTATION OF ANTIGENS PROTEIN SPAS"/>
    <property type="match status" value="1"/>
</dbReference>
<dbReference type="RefSeq" id="WP_188519925.1">
    <property type="nucleotide sequence ID" value="NZ_BMES01000003.1"/>
</dbReference>
<dbReference type="GO" id="GO:0009306">
    <property type="term" value="P:protein secretion"/>
    <property type="evidence" value="ECO:0007669"/>
    <property type="project" value="InterPro"/>
</dbReference>
<feature type="transmembrane region" description="Helical" evidence="3">
    <location>
        <begin position="143"/>
        <end position="165"/>
    </location>
</feature>
<reference evidence="4" key="2">
    <citation type="submission" date="2020-09" db="EMBL/GenBank/DDBJ databases">
        <authorList>
            <person name="Sun Q."/>
            <person name="Zhou Y."/>
        </authorList>
    </citation>
    <scope>NUCLEOTIDE SEQUENCE</scope>
    <source>
        <strain evidence="4">CGMCC 1.12214</strain>
    </source>
</reference>
<dbReference type="PRINTS" id="PR00950">
    <property type="entry name" value="TYPE3IMSPROT"/>
</dbReference>
<keyword evidence="3" id="KW-1133">Transmembrane helix</keyword>
<organism evidence="4 5">
    <name type="scientific">Alsobacter metallidurans</name>
    <dbReference type="NCBI Taxonomy" id="340221"/>
    <lineage>
        <taxon>Bacteria</taxon>
        <taxon>Pseudomonadati</taxon>
        <taxon>Pseudomonadota</taxon>
        <taxon>Alphaproteobacteria</taxon>
        <taxon>Hyphomicrobiales</taxon>
        <taxon>Alsobacteraceae</taxon>
        <taxon>Alsobacter</taxon>
    </lineage>
</organism>
<keyword evidence="5" id="KW-1185">Reference proteome</keyword>
<evidence type="ECO:0000256" key="2">
    <source>
        <dbReference type="SAM" id="MobiDB-lite"/>
    </source>
</evidence>
<comment type="caution">
    <text evidence="4">The sequence shown here is derived from an EMBL/GenBank/DDBJ whole genome shotgun (WGS) entry which is preliminary data.</text>
</comment>
<dbReference type="GO" id="GO:0005886">
    <property type="term" value="C:plasma membrane"/>
    <property type="evidence" value="ECO:0007669"/>
    <property type="project" value="TreeGrafter"/>
</dbReference>
<keyword evidence="3" id="KW-0472">Membrane</keyword>
<feature type="region of interest" description="Disordered" evidence="2">
    <location>
        <begin position="1"/>
        <end position="22"/>
    </location>
</feature>
<dbReference type="PANTHER" id="PTHR30531">
    <property type="entry name" value="FLAGELLAR BIOSYNTHETIC PROTEIN FLHB"/>
    <property type="match status" value="1"/>
</dbReference>
<evidence type="ECO:0000256" key="1">
    <source>
        <dbReference type="ARBA" id="ARBA00010690"/>
    </source>
</evidence>
<dbReference type="SUPFAM" id="SSF160544">
    <property type="entry name" value="EscU C-terminal domain-like"/>
    <property type="match status" value="1"/>
</dbReference>
<accession>A0A917IBH1</accession>
<reference evidence="4" key="1">
    <citation type="journal article" date="2014" name="Int. J. Syst. Evol. Microbiol.">
        <title>Complete genome sequence of Corynebacterium casei LMG S-19264T (=DSM 44701T), isolated from a smear-ripened cheese.</title>
        <authorList>
            <consortium name="US DOE Joint Genome Institute (JGI-PGF)"/>
            <person name="Walter F."/>
            <person name="Albersmeier A."/>
            <person name="Kalinowski J."/>
            <person name="Ruckert C."/>
        </authorList>
    </citation>
    <scope>NUCLEOTIDE SEQUENCE</scope>
    <source>
        <strain evidence="4">CGMCC 1.12214</strain>
    </source>
</reference>
<feature type="transmembrane region" description="Helical" evidence="3">
    <location>
        <begin position="85"/>
        <end position="105"/>
    </location>
</feature>
<protein>
    <submittedName>
        <fullName evidence="4">Translocation protein in type III secretion system, RhcU</fullName>
    </submittedName>
</protein>
<keyword evidence="3" id="KW-0812">Transmembrane</keyword>